<keyword evidence="3" id="KW-1185">Reference proteome</keyword>
<evidence type="ECO:0000256" key="1">
    <source>
        <dbReference type="SAM" id="MobiDB-lite"/>
    </source>
</evidence>
<feature type="compositionally biased region" description="Low complexity" evidence="1">
    <location>
        <begin position="70"/>
        <end position="81"/>
    </location>
</feature>
<comment type="caution">
    <text evidence="2">The sequence shown here is derived from an EMBL/GenBank/DDBJ whole genome shotgun (WGS) entry which is preliminary data.</text>
</comment>
<accession>A0A9D3Q917</accession>
<protein>
    <submittedName>
        <fullName evidence="2">Uncharacterized protein</fullName>
    </submittedName>
</protein>
<reference evidence="2" key="1">
    <citation type="submission" date="2021-01" db="EMBL/GenBank/DDBJ databases">
        <authorList>
            <person name="Zahm M."/>
            <person name="Roques C."/>
            <person name="Cabau C."/>
            <person name="Klopp C."/>
            <person name="Donnadieu C."/>
            <person name="Jouanno E."/>
            <person name="Lampietro C."/>
            <person name="Louis A."/>
            <person name="Herpin A."/>
            <person name="Echchiki A."/>
            <person name="Berthelot C."/>
            <person name="Parey E."/>
            <person name="Roest-Crollius H."/>
            <person name="Braasch I."/>
            <person name="Postlethwait J."/>
            <person name="Bobe J."/>
            <person name="Montfort J."/>
            <person name="Bouchez O."/>
            <person name="Begum T."/>
            <person name="Mejri S."/>
            <person name="Adams A."/>
            <person name="Chen W.-J."/>
            <person name="Guiguen Y."/>
        </authorList>
    </citation>
    <scope>NUCLEOTIDE SEQUENCE</scope>
    <source>
        <strain evidence="2">YG-15Mar2019-1</strain>
        <tissue evidence="2">Brain</tissue>
    </source>
</reference>
<evidence type="ECO:0000313" key="2">
    <source>
        <dbReference type="EMBL" id="KAG7477154.1"/>
    </source>
</evidence>
<feature type="region of interest" description="Disordered" evidence="1">
    <location>
        <begin position="61"/>
        <end position="109"/>
    </location>
</feature>
<dbReference type="Proteomes" id="UP001046870">
    <property type="component" value="Chromosome 6"/>
</dbReference>
<gene>
    <name evidence="2" type="ORF">MATL_G00091110</name>
</gene>
<dbReference type="AlphaFoldDB" id="A0A9D3Q917"/>
<sequence length="109" mass="11103">MVQCTVQLASLCAKSSLYFHSPAKGAASASLKDGFVCLCVTGAARESFSCAMSAAVQNTRASPCAEHTLSPPSRGGSSPGRLFKGIAVRRASGPPSEESSFPPARVPSA</sequence>
<organism evidence="2 3">
    <name type="scientific">Megalops atlanticus</name>
    <name type="common">Tarpon</name>
    <name type="synonym">Clupea gigantea</name>
    <dbReference type="NCBI Taxonomy" id="7932"/>
    <lineage>
        <taxon>Eukaryota</taxon>
        <taxon>Metazoa</taxon>
        <taxon>Chordata</taxon>
        <taxon>Craniata</taxon>
        <taxon>Vertebrata</taxon>
        <taxon>Euteleostomi</taxon>
        <taxon>Actinopterygii</taxon>
        <taxon>Neopterygii</taxon>
        <taxon>Teleostei</taxon>
        <taxon>Elopiformes</taxon>
        <taxon>Megalopidae</taxon>
        <taxon>Megalops</taxon>
    </lineage>
</organism>
<proteinExistence type="predicted"/>
<dbReference type="EMBL" id="JAFDVH010000006">
    <property type="protein sequence ID" value="KAG7477154.1"/>
    <property type="molecule type" value="Genomic_DNA"/>
</dbReference>
<feature type="compositionally biased region" description="Low complexity" evidence="1">
    <location>
        <begin position="92"/>
        <end position="103"/>
    </location>
</feature>
<evidence type="ECO:0000313" key="3">
    <source>
        <dbReference type="Proteomes" id="UP001046870"/>
    </source>
</evidence>
<name>A0A9D3Q917_MEGAT</name>